<dbReference type="InterPro" id="IPR024618">
    <property type="entry name" value="DUF3857"/>
</dbReference>
<evidence type="ECO:0000259" key="2">
    <source>
        <dbReference type="Pfam" id="PF01841"/>
    </source>
</evidence>
<dbReference type="InterPro" id="IPR038765">
    <property type="entry name" value="Papain-like_cys_pep_sf"/>
</dbReference>
<reference evidence="5" key="1">
    <citation type="submission" date="2016-10" db="EMBL/GenBank/DDBJ databases">
        <authorList>
            <person name="Varghese N."/>
            <person name="Submissions S."/>
        </authorList>
    </citation>
    <scope>NUCLEOTIDE SEQUENCE [LARGE SCALE GENOMIC DNA]</scope>
    <source>
        <strain evidence="5">DSM 23920</strain>
    </source>
</reference>
<name>A0A1H4EDF8_9BACT</name>
<feature type="transmembrane region" description="Helical" evidence="1">
    <location>
        <begin position="648"/>
        <end position="669"/>
    </location>
</feature>
<keyword evidence="5" id="KW-1185">Reference proteome</keyword>
<dbReference type="Gene3D" id="3.10.620.30">
    <property type="match status" value="1"/>
</dbReference>
<feature type="transmembrane region" description="Helical" evidence="1">
    <location>
        <begin position="689"/>
        <end position="708"/>
    </location>
</feature>
<dbReference type="Pfam" id="PF01841">
    <property type="entry name" value="Transglut_core"/>
    <property type="match status" value="1"/>
</dbReference>
<dbReference type="GO" id="GO:0008233">
    <property type="term" value="F:peptidase activity"/>
    <property type="evidence" value="ECO:0007669"/>
    <property type="project" value="UniProtKB-KW"/>
</dbReference>
<accession>A0A1H4EDF8</accession>
<keyword evidence="1" id="KW-0472">Membrane</keyword>
<dbReference type="SUPFAM" id="SSF54001">
    <property type="entry name" value="Cysteine proteinases"/>
    <property type="match status" value="1"/>
</dbReference>
<keyword evidence="1" id="KW-0812">Transmembrane</keyword>
<dbReference type="EMBL" id="FNRL01000017">
    <property type="protein sequence ID" value="SEA82768.1"/>
    <property type="molecule type" value="Genomic_DNA"/>
</dbReference>
<keyword evidence="4" id="KW-0645">Protease</keyword>
<proteinExistence type="predicted"/>
<feature type="domain" description="Transglutaminase-like" evidence="2">
    <location>
        <begin position="283"/>
        <end position="376"/>
    </location>
</feature>
<dbReference type="Pfam" id="PF12969">
    <property type="entry name" value="DUF3857"/>
    <property type="match status" value="1"/>
</dbReference>
<dbReference type="Proteomes" id="UP000199656">
    <property type="component" value="Unassembled WGS sequence"/>
</dbReference>
<keyword evidence="1" id="KW-1133">Transmembrane helix</keyword>
<evidence type="ECO:0000313" key="5">
    <source>
        <dbReference type="Proteomes" id="UP000199656"/>
    </source>
</evidence>
<dbReference type="Gene3D" id="2.60.40.3140">
    <property type="match status" value="1"/>
</dbReference>
<dbReference type="Pfam" id="PF10754">
    <property type="entry name" value="DUF2569"/>
    <property type="match status" value="1"/>
</dbReference>
<keyword evidence="4" id="KW-0378">Hydrolase</keyword>
<dbReference type="InterPro" id="IPR019690">
    <property type="entry name" value="DUF2569"/>
</dbReference>
<dbReference type="STRING" id="408074.SAMN05660909_03651"/>
<feature type="transmembrane region" description="Helical" evidence="1">
    <location>
        <begin position="728"/>
        <end position="758"/>
    </location>
</feature>
<protein>
    <submittedName>
        <fullName evidence="4">Transglutaminase-like enzyme, putative cysteine protease</fullName>
    </submittedName>
</protein>
<feature type="domain" description="DUF3857" evidence="3">
    <location>
        <begin position="58"/>
        <end position="216"/>
    </location>
</feature>
<dbReference type="InterPro" id="IPR002931">
    <property type="entry name" value="Transglutaminase-like"/>
</dbReference>
<gene>
    <name evidence="4" type="ORF">SAMN05660909_03651</name>
</gene>
<evidence type="ECO:0000256" key="1">
    <source>
        <dbReference type="SAM" id="Phobius"/>
    </source>
</evidence>
<evidence type="ECO:0000313" key="4">
    <source>
        <dbReference type="EMBL" id="SEA82768.1"/>
    </source>
</evidence>
<evidence type="ECO:0000259" key="3">
    <source>
        <dbReference type="Pfam" id="PF12969"/>
    </source>
</evidence>
<dbReference type="AlphaFoldDB" id="A0A1H4EDF8"/>
<sequence length="839" mass="96445">MLLAFISFPVSAQKVNIGPAPNWLVEYKPDLSKKPNIKNISDGYYLLLLEEQRDEEKHATYYHYIRQIVSETGIQNGSEISVDYDPQYEKLVFHSILIHRDGQVINRLASSSFKQLQKEQDLSRFIYSGIYTAYSILEDIRKGDQIEYSYSIIGDNPIFNGKTDHRIYFVAYEPILNYYKNLIIPAGRNISFKKFNKASDPVKRMINNRTVYEWNSVSIREPENYSYLPSWYNSYNYIQVSEYQNWQEVARWAEKVNSNYTPGPLLLQKISTLKQAAKGDTAKYLLQALRFVQDDIRYMGIEMGEYSHKPNSPDKVLTQRFGDCKDKALLLCTMLRHYGINARIAYVNTEAKGKVKEMLPGPGAFNHVIVQVNFRNKVYWLDGTVSLQRGSLDDLCEPDFQVALVASDTTTRLTPIVITNRGSVNIKETFTLPDQQYKEGHLAVVTDFNKQNADDQRAELAGVSVESKDESFLNYYQKLYGDVKIKDSLTIQDTVGQKNTLRITESYTINNPWKRDSTTGKLLFTVTAQSFYDILSNISRADRQVPVTLRFPYTLNYKIVVNTPIDWTIDESPVHIQTDYYVFDYTIEKNKQQFTLNYHYETLSDHIPLAFIPTYFGDLKRMKELSSMDLSWNPLLSGSTGNSGKPNWLAIVLALFFLGAFTCGAMLYYQRSVMPAHQPAEPVQIGGGLALLAIGLVFSPLMEISQFFKLPAFSYDRWVNIQALNTGINITLLQLFLILEMMVHAFLLAGSILLAVLFFNRRDTFPFTLATYYFITAIFIFVDNKLAAYLFKPTEVNALSTYYILIPLVKMAIWIPYIRLSERGRSTFVIPYRRPDNNG</sequence>
<organism evidence="4 5">
    <name type="scientific">Chitinophaga terrae</name>
    <name type="common">ex Kim and Jung 2007</name>
    <dbReference type="NCBI Taxonomy" id="408074"/>
    <lineage>
        <taxon>Bacteria</taxon>
        <taxon>Pseudomonadati</taxon>
        <taxon>Bacteroidota</taxon>
        <taxon>Chitinophagia</taxon>
        <taxon>Chitinophagales</taxon>
        <taxon>Chitinophagaceae</taxon>
        <taxon>Chitinophaga</taxon>
    </lineage>
</organism>
<dbReference type="GO" id="GO:0006508">
    <property type="term" value="P:proteolysis"/>
    <property type="evidence" value="ECO:0007669"/>
    <property type="project" value="UniProtKB-KW"/>
</dbReference>
<feature type="transmembrane region" description="Helical" evidence="1">
    <location>
        <begin position="802"/>
        <end position="820"/>
    </location>
</feature>
<feature type="transmembrane region" description="Helical" evidence="1">
    <location>
        <begin position="765"/>
        <end position="782"/>
    </location>
</feature>